<organism evidence="10 11">
    <name type="scientific">Thioploca ingrica</name>
    <dbReference type="NCBI Taxonomy" id="40754"/>
    <lineage>
        <taxon>Bacteria</taxon>
        <taxon>Pseudomonadati</taxon>
        <taxon>Pseudomonadota</taxon>
        <taxon>Gammaproteobacteria</taxon>
        <taxon>Thiotrichales</taxon>
        <taxon>Thiotrichaceae</taxon>
        <taxon>Thioploca</taxon>
    </lineage>
</organism>
<keyword evidence="8 9" id="KW-0472">Membrane</keyword>
<dbReference type="GO" id="GO:0005886">
    <property type="term" value="C:plasma membrane"/>
    <property type="evidence" value="ECO:0007669"/>
    <property type="project" value="TreeGrafter"/>
</dbReference>
<evidence type="ECO:0000256" key="9">
    <source>
        <dbReference type="SAM" id="Phobius"/>
    </source>
</evidence>
<gene>
    <name evidence="10" type="ORF">THII_3200</name>
</gene>
<keyword evidence="2" id="KW-0597">Phosphoprotein</keyword>
<keyword evidence="6" id="KW-1278">Translocase</keyword>
<dbReference type="STRING" id="40754.THII_3200"/>
<evidence type="ECO:0000256" key="7">
    <source>
        <dbReference type="ARBA" id="ARBA00022989"/>
    </source>
</evidence>
<proteinExistence type="predicted"/>
<feature type="transmembrane region" description="Helical" evidence="9">
    <location>
        <begin position="212"/>
        <end position="231"/>
    </location>
</feature>
<keyword evidence="4" id="KW-0288">FMN</keyword>
<feature type="transmembrane region" description="Helical" evidence="9">
    <location>
        <begin position="67"/>
        <end position="93"/>
    </location>
</feature>
<keyword evidence="1" id="KW-0813">Transport</keyword>
<evidence type="ECO:0000256" key="5">
    <source>
        <dbReference type="ARBA" id="ARBA00022692"/>
    </source>
</evidence>
<evidence type="ECO:0000256" key="6">
    <source>
        <dbReference type="ARBA" id="ARBA00022967"/>
    </source>
</evidence>
<dbReference type="InterPro" id="IPR004338">
    <property type="entry name" value="NqrB/RnfD"/>
</dbReference>
<protein>
    <recommendedName>
        <fullName evidence="12">Na+-transporting NADH:ubiquinone oxidoreductase, subunit NqrB</fullName>
    </recommendedName>
</protein>
<feature type="transmembrane region" description="Helical" evidence="9">
    <location>
        <begin position="157"/>
        <end position="175"/>
    </location>
</feature>
<evidence type="ECO:0000256" key="2">
    <source>
        <dbReference type="ARBA" id="ARBA00022553"/>
    </source>
</evidence>
<dbReference type="GO" id="GO:0055085">
    <property type="term" value="P:transmembrane transport"/>
    <property type="evidence" value="ECO:0007669"/>
    <property type="project" value="InterPro"/>
</dbReference>
<dbReference type="EMBL" id="AP014633">
    <property type="protein sequence ID" value="BAP57497.1"/>
    <property type="molecule type" value="Genomic_DNA"/>
</dbReference>
<name>A0A090AN59_9GAMM</name>
<accession>A0A090AN59</accession>
<evidence type="ECO:0000313" key="11">
    <source>
        <dbReference type="Proteomes" id="UP000031623"/>
    </source>
</evidence>
<dbReference type="OrthoDB" id="9786134at2"/>
<keyword evidence="11" id="KW-1185">Reference proteome</keyword>
<evidence type="ECO:0000256" key="1">
    <source>
        <dbReference type="ARBA" id="ARBA00022448"/>
    </source>
</evidence>
<keyword evidence="3" id="KW-0285">Flavoprotein</keyword>
<dbReference type="HOGENOM" id="CLU_058618_0_0_6"/>
<evidence type="ECO:0000313" key="10">
    <source>
        <dbReference type="EMBL" id="BAP57497.1"/>
    </source>
</evidence>
<evidence type="ECO:0000256" key="8">
    <source>
        <dbReference type="ARBA" id="ARBA00023136"/>
    </source>
</evidence>
<evidence type="ECO:0000256" key="3">
    <source>
        <dbReference type="ARBA" id="ARBA00022630"/>
    </source>
</evidence>
<dbReference type="AlphaFoldDB" id="A0A090AN59"/>
<evidence type="ECO:0008006" key="12">
    <source>
        <dbReference type="Google" id="ProtNLM"/>
    </source>
</evidence>
<dbReference type="PANTHER" id="PTHR30578">
    <property type="entry name" value="ELECTRON TRANSPORT COMPLEX PROTEIN RNFD"/>
    <property type="match status" value="1"/>
</dbReference>
<reference evidence="10" key="1">
    <citation type="journal article" date="2014" name="ISME J.">
        <title>Ecophysiology of Thioploca ingrica as revealed by the complete genome sequence supplemented with proteomic evidence.</title>
        <authorList>
            <person name="Kojima H."/>
            <person name="Ogura Y."/>
            <person name="Yamamoto N."/>
            <person name="Togashi T."/>
            <person name="Mori H."/>
            <person name="Watanabe T."/>
            <person name="Nemoto F."/>
            <person name="Kurokawa K."/>
            <person name="Hayashi T."/>
            <person name="Fukui M."/>
        </authorList>
    </citation>
    <scope>NUCLEOTIDE SEQUENCE [LARGE SCALE GENOMIC DNA]</scope>
</reference>
<keyword evidence="7 9" id="KW-1133">Transmembrane helix</keyword>
<dbReference type="Proteomes" id="UP000031623">
    <property type="component" value="Chromosome"/>
</dbReference>
<sequence length="268" mass="30342">MSQVWRIEPRYYQMATLTGLLFYGISELDFPVTWKSAGLIISTALLSQYVATRLFKLPVFDPRSALIASLSLCILMRADSQWLLIVGAMITIFSKFILRWQGKHIFNPTNLGLTSMMYLTGGQVWVSPGQWGNLAFFSFLIACLGMVVVYRALRNDVTFAFLGFYISILLGRAVWLGDSWAIPLHQLQNGALLLFAFFMISDPKTTPDSRVGRILFALCVALGAILVQFVFYRTNGLLWSLVCCSLLVPLLDWWLPGKRYQWSNPTIQ</sequence>
<dbReference type="Pfam" id="PF03116">
    <property type="entry name" value="NQR2_RnfD_RnfE"/>
    <property type="match status" value="1"/>
</dbReference>
<feature type="transmembrane region" description="Helical" evidence="9">
    <location>
        <begin position="131"/>
        <end position="150"/>
    </location>
</feature>
<feature type="transmembrane region" description="Helical" evidence="9">
    <location>
        <begin position="237"/>
        <end position="255"/>
    </location>
</feature>
<dbReference type="KEGG" id="tig:THII_3200"/>
<dbReference type="PANTHER" id="PTHR30578:SF0">
    <property type="entry name" value="ION-TRANSLOCATING OXIDOREDUCTASE COMPLEX SUBUNIT D"/>
    <property type="match status" value="1"/>
</dbReference>
<evidence type="ECO:0000256" key="4">
    <source>
        <dbReference type="ARBA" id="ARBA00022643"/>
    </source>
</evidence>
<keyword evidence="5 9" id="KW-0812">Transmembrane</keyword>